<evidence type="ECO:0000313" key="2">
    <source>
        <dbReference type="EMBL" id="TIC69030.1"/>
    </source>
</evidence>
<proteinExistence type="predicted"/>
<evidence type="ECO:0000313" key="3">
    <source>
        <dbReference type="Proteomes" id="UP000310708"/>
    </source>
</evidence>
<comment type="caution">
    <text evidence="2">The sequence shown here is derived from an EMBL/GenBank/DDBJ whole genome shotgun (WGS) entry which is preliminary data.</text>
</comment>
<dbReference type="PRINTS" id="PR00449">
    <property type="entry name" value="RASTRNSFRMNG"/>
</dbReference>
<dbReference type="GO" id="GO:0003924">
    <property type="term" value="F:GTPase activity"/>
    <property type="evidence" value="ECO:0007669"/>
    <property type="project" value="InterPro"/>
</dbReference>
<dbReference type="GO" id="GO:0005525">
    <property type="term" value="F:GTP binding"/>
    <property type="evidence" value="ECO:0007669"/>
    <property type="project" value="InterPro"/>
</dbReference>
<dbReference type="EMBL" id="SPRX01000005">
    <property type="protein sequence ID" value="TIC69030.1"/>
    <property type="molecule type" value="Genomic_DNA"/>
</dbReference>
<accession>A0A4T0TUX4</accession>
<dbReference type="SMART" id="SM00175">
    <property type="entry name" value="RAB"/>
    <property type="match status" value="1"/>
</dbReference>
<dbReference type="CDD" id="cd01860">
    <property type="entry name" value="Rab5_related"/>
    <property type="match status" value="1"/>
</dbReference>
<dbReference type="PROSITE" id="PS51421">
    <property type="entry name" value="RAS"/>
    <property type="match status" value="1"/>
</dbReference>
<dbReference type="SMART" id="SM00176">
    <property type="entry name" value="RAN"/>
    <property type="match status" value="1"/>
</dbReference>
<keyword evidence="1" id="KW-0547">Nucleotide-binding</keyword>
<dbReference type="NCBIfam" id="TIGR00231">
    <property type="entry name" value="small_GTP"/>
    <property type="match status" value="1"/>
</dbReference>
<dbReference type="FunFam" id="3.40.50.300:FF:000808">
    <property type="entry name" value="Small GTP-binding protein, putative"/>
    <property type="match status" value="1"/>
</dbReference>
<dbReference type="SMART" id="SM00174">
    <property type="entry name" value="RHO"/>
    <property type="match status" value="1"/>
</dbReference>
<dbReference type="SUPFAM" id="SSF52540">
    <property type="entry name" value="P-loop containing nucleoside triphosphate hydrolases"/>
    <property type="match status" value="1"/>
</dbReference>
<dbReference type="InterPro" id="IPR027417">
    <property type="entry name" value="P-loop_NTPase"/>
</dbReference>
<dbReference type="Proteomes" id="UP000310708">
    <property type="component" value="Unassembled WGS sequence"/>
</dbReference>
<dbReference type="Pfam" id="PF00071">
    <property type="entry name" value="Ras"/>
    <property type="match status" value="1"/>
</dbReference>
<dbReference type="InterPro" id="IPR001806">
    <property type="entry name" value="Small_GTPase"/>
</dbReference>
<name>A0A4T0TUX4_9BASI</name>
<protein>
    <submittedName>
        <fullName evidence="2">Ras-domain-containing protein</fullName>
    </submittedName>
</protein>
<dbReference type="PANTHER" id="PTHR47978">
    <property type="match status" value="1"/>
</dbReference>
<dbReference type="AlphaFoldDB" id="A0A4T0TUX4"/>
<reference evidence="2 3" key="1">
    <citation type="submission" date="2019-03" db="EMBL/GenBank/DDBJ databases">
        <title>Sequencing 25 genomes of Wallemia mellicola.</title>
        <authorList>
            <person name="Gostincar C."/>
        </authorList>
    </citation>
    <scope>NUCLEOTIDE SEQUENCE [LARGE SCALE GENOMIC DNA]</scope>
    <source>
        <strain evidence="2 3">EXF-757</strain>
    </source>
</reference>
<dbReference type="PROSITE" id="PS51419">
    <property type="entry name" value="RAB"/>
    <property type="match status" value="1"/>
</dbReference>
<sequence>MDVRFQHSNRQVDMQKPLNFKLVLLGESAVGKSSIVLRFVKQQFAEDRESTIGAAFLTQQMKIADDLIKFEIWDTAGQERYKSLAPMYYRYAHAALVVYSVGSKDSLDRAVKWIEELKRQADSNTIIILAGNKSDIPDNTKQVANSDVEKLCEELDVSYHATCSAKSGAGINELFLKIGQLLPIQQAKDKLNNKSTQSNSIRVDDENLTKNKDSCVC</sequence>
<dbReference type="SMART" id="SM00173">
    <property type="entry name" value="RAS"/>
    <property type="match status" value="1"/>
</dbReference>
<dbReference type="Gene3D" id="3.40.50.300">
    <property type="entry name" value="P-loop containing nucleotide triphosphate hydrolases"/>
    <property type="match status" value="1"/>
</dbReference>
<dbReference type="InterPro" id="IPR005225">
    <property type="entry name" value="Small_GTP-bd"/>
</dbReference>
<evidence type="ECO:0000256" key="1">
    <source>
        <dbReference type="ARBA" id="ARBA00022741"/>
    </source>
</evidence>
<gene>
    <name evidence="2" type="ORF">E3Q01_00623</name>
</gene>
<organism evidence="2 3">
    <name type="scientific">Wallemia mellicola</name>
    <dbReference type="NCBI Taxonomy" id="1708541"/>
    <lineage>
        <taxon>Eukaryota</taxon>
        <taxon>Fungi</taxon>
        <taxon>Dikarya</taxon>
        <taxon>Basidiomycota</taxon>
        <taxon>Wallemiomycotina</taxon>
        <taxon>Wallemiomycetes</taxon>
        <taxon>Wallemiales</taxon>
        <taxon>Wallemiaceae</taxon>
        <taxon>Wallemia</taxon>
    </lineage>
</organism>